<dbReference type="Proteomes" id="UP000727962">
    <property type="component" value="Unassembled WGS sequence"/>
</dbReference>
<accession>A0A931LTL2</accession>
<reference evidence="1" key="1">
    <citation type="submission" date="2020-07" db="EMBL/GenBank/DDBJ databases">
        <title>Huge and variable diversity of episymbiotic CPR bacteria and DPANN archaea in groundwater ecosystems.</title>
        <authorList>
            <person name="He C.Y."/>
            <person name="Keren R."/>
            <person name="Whittaker M."/>
            <person name="Farag I.F."/>
            <person name="Doudna J."/>
            <person name="Cate J.H.D."/>
            <person name="Banfield J.F."/>
        </authorList>
    </citation>
    <scope>NUCLEOTIDE SEQUENCE</scope>
    <source>
        <strain evidence="1">NC_groundwater_17_Pr7_B-0.1um_64_12</strain>
    </source>
</reference>
<dbReference type="AlphaFoldDB" id="A0A931LTL2"/>
<comment type="caution">
    <text evidence="1">The sequence shown here is derived from an EMBL/GenBank/DDBJ whole genome shotgun (WGS) entry which is preliminary data.</text>
</comment>
<evidence type="ECO:0000313" key="1">
    <source>
        <dbReference type="EMBL" id="MBI1757238.1"/>
    </source>
</evidence>
<dbReference type="EMBL" id="JACOSL010000056">
    <property type="protein sequence ID" value="MBI1757238.1"/>
    <property type="molecule type" value="Genomic_DNA"/>
</dbReference>
<gene>
    <name evidence="1" type="ORF">HYR64_09050</name>
</gene>
<evidence type="ECO:0000313" key="2">
    <source>
        <dbReference type="Proteomes" id="UP000727962"/>
    </source>
</evidence>
<proteinExistence type="predicted"/>
<organism evidence="1 2">
    <name type="scientific">Fimbriimonas ginsengisoli</name>
    <dbReference type="NCBI Taxonomy" id="1005039"/>
    <lineage>
        <taxon>Bacteria</taxon>
        <taxon>Bacillati</taxon>
        <taxon>Armatimonadota</taxon>
        <taxon>Fimbriimonadia</taxon>
        <taxon>Fimbriimonadales</taxon>
        <taxon>Fimbriimonadaceae</taxon>
        <taxon>Fimbriimonas</taxon>
    </lineage>
</organism>
<protein>
    <submittedName>
        <fullName evidence="1">Uncharacterized protein</fullName>
    </submittedName>
</protein>
<sequence>MDINDIRGTKYARTAFSKRGIDISNADVRVQHGICFVRGLLKPMPRWNINSVKAECEHIASIIRRSEVVKDVVLECTYKEDYFKK</sequence>
<name>A0A931LTL2_FIMGI</name>